<dbReference type="FunFam" id="1.25.40.1040:FF:000007">
    <property type="entry name" value="N-alpha-acetyltransferase 25, NatB auxiliary subunit"/>
    <property type="match status" value="1"/>
</dbReference>
<proteinExistence type="inferred from homology"/>
<dbReference type="OrthoDB" id="1874341at2759"/>
<comment type="similarity">
    <text evidence="1">Belongs to the MDM20/NAA25 family.</text>
</comment>
<dbReference type="GO" id="GO:0005737">
    <property type="term" value="C:cytoplasm"/>
    <property type="evidence" value="ECO:0000318"/>
    <property type="project" value="GO_Central"/>
</dbReference>
<dbReference type="InterPro" id="IPR011990">
    <property type="entry name" value="TPR-like_helical_dom_sf"/>
</dbReference>
<evidence type="ECO:0000256" key="1">
    <source>
        <dbReference type="ARBA" id="ARBA00006298"/>
    </source>
</evidence>
<organism evidence="2 3">
    <name type="scientific">Spinacia oleracea</name>
    <name type="common">Spinach</name>
    <dbReference type="NCBI Taxonomy" id="3562"/>
    <lineage>
        <taxon>Eukaryota</taxon>
        <taxon>Viridiplantae</taxon>
        <taxon>Streptophyta</taxon>
        <taxon>Embryophyta</taxon>
        <taxon>Tracheophyta</taxon>
        <taxon>Spermatophyta</taxon>
        <taxon>Magnoliopsida</taxon>
        <taxon>eudicotyledons</taxon>
        <taxon>Gunneridae</taxon>
        <taxon>Pentapetalae</taxon>
        <taxon>Caryophyllales</taxon>
        <taxon>Chenopodiaceae</taxon>
        <taxon>Chenopodioideae</taxon>
        <taxon>Anserineae</taxon>
        <taxon>Spinacia</taxon>
    </lineage>
</organism>
<name>A0A9R0IBF9_SPIOL</name>
<dbReference type="KEGG" id="soe:110785905"/>
<dbReference type="PANTHER" id="PTHR22767">
    <property type="entry name" value="N-TERMINAL ACETYLTRANSFERASE-RELATED"/>
    <property type="match status" value="1"/>
</dbReference>
<dbReference type="GO" id="GO:0010698">
    <property type="term" value="F:acetyltransferase activator activity"/>
    <property type="evidence" value="ECO:0000318"/>
    <property type="project" value="GO_Central"/>
</dbReference>
<accession>A0A9R0IBF9</accession>
<dbReference type="InterPro" id="IPR019734">
    <property type="entry name" value="TPR_rpt"/>
</dbReference>
<reference evidence="2" key="1">
    <citation type="journal article" date="2021" name="Nat. Commun.">
        <title>Genomic analyses provide insights into spinach domestication and the genetic basis of agronomic traits.</title>
        <authorList>
            <person name="Cai X."/>
            <person name="Sun X."/>
            <person name="Xu C."/>
            <person name="Sun H."/>
            <person name="Wang X."/>
            <person name="Ge C."/>
            <person name="Zhang Z."/>
            <person name="Wang Q."/>
            <person name="Fei Z."/>
            <person name="Jiao C."/>
            <person name="Wang Q."/>
        </authorList>
    </citation>
    <scope>NUCLEOTIDE SEQUENCE [LARGE SCALE GENOMIC DNA]</scope>
    <source>
        <strain evidence="2">cv. Varoflay</strain>
    </source>
</reference>
<gene>
    <name evidence="3" type="primary">LOC110785905</name>
</gene>
<dbReference type="GO" id="GO:0031416">
    <property type="term" value="C:NatB complex"/>
    <property type="evidence" value="ECO:0000318"/>
    <property type="project" value="GO_Central"/>
</dbReference>
<dbReference type="InterPro" id="IPR019183">
    <property type="entry name" value="NAA25_NatB_aux_su"/>
</dbReference>
<dbReference type="GO" id="GO:0007010">
    <property type="term" value="P:cytoskeleton organization"/>
    <property type="evidence" value="ECO:0000318"/>
    <property type="project" value="GO_Central"/>
</dbReference>
<sequence>MSSALAGKFGYAGGMPERKVRPIWDAIDSRQYKNALKLASSLLTKYPNLPYAMALKALILERMGKPEEASSICLEAKELLHKNVTLLMDDLTLSTLQIVFQRLDRLDLATSLYDYACGRIPNNLELMMGLFNCYVREYAYVKQQQTAIKMYKLVGEERFLLWAVCSIQLQVSCGQGGEKLLGLAEGLLKKHIASHSLHEPEALIVYISVLEQQAKYGDALEVLSGKLGSLILIEVDRLRLQGRLLAQSGDNAAAAITFQKILEMCPDDWECFLHYLGCLLEDDQSWCNDATRAQRCLPESLDKIPRITDDLFNSHIQDASAFVRKLETEASGDSKRGPSLAYLEIERRKLLHGVGDKERLMDALVQYFSRFGYLACFCSDVEVFLDILTPDEKINLLEKMKESSGSMSIGPTKSLGQAISLQKMQFQIGITYKLHDAELESLAVKMINMYRENLPLSKDLDPQESMHGEDLLYMASNILVQLYWRTGSTGYLLETVMMLELGLNIRRSVSQYKIILLHLYSHLGALPVAYEWYRSLDVKNILLESFTHQILPQMLLSPLWEDLNDLLKDYLKFMDDHLRESADLTFLAYRHRNYSKVIEFVQFKERLQHSNQYVIARLESSILRLKEKADNIEEEEGVFECLKCGTQALELASGTLCDSLTFNEELQLRPWWTPTPKKNYLLDPFEELDHPTDNLDHRKEWETNVREKLEKRSLLPRMVYLSTQCVSASIKENIEANGSECGSIFSLEMKSLLERYVKILGCSLDEAVKVLLDVAEGQRPLEALGTDLIEWVNFAVFLNAWSLSSHETVLPMGEESISLWHVVNSLLQKSIESKVRIIGPQGCSPGGARDLSVLVQLIGEPMAWHCLVLQYFIRSSLPCGKKKKKSGGPADSSTSVLSQSIRDSVLSLYSIIEVVVEWLKKEVNKTDDEAVDHLLSFLVSDSNEGPGKVYQALKDLISTADEGELGDRIFKGINSWSPTDIARKTFKGQHKMMSNFLQICNSKLKVLEAIKQQI</sequence>
<protein>
    <submittedName>
        <fullName evidence="3">N-terminal acetyltransferase B complex auxiliary subunit NAA25 isoform X1</fullName>
    </submittedName>
</protein>
<dbReference type="Gene3D" id="1.25.40.1040">
    <property type="match status" value="1"/>
</dbReference>
<dbReference type="Proteomes" id="UP000813463">
    <property type="component" value="Chromosome 6"/>
</dbReference>
<dbReference type="PANTHER" id="PTHR22767:SF3">
    <property type="entry name" value="N-ALPHA-ACETYLTRANSFERASE 25, NATB AUXILIARY SUBUNIT"/>
    <property type="match status" value="1"/>
</dbReference>
<evidence type="ECO:0000313" key="2">
    <source>
        <dbReference type="Proteomes" id="UP000813463"/>
    </source>
</evidence>
<dbReference type="GeneID" id="110785905"/>
<evidence type="ECO:0000313" key="3">
    <source>
        <dbReference type="RefSeq" id="XP_021846112.1"/>
    </source>
</evidence>
<dbReference type="SUPFAM" id="SSF48452">
    <property type="entry name" value="TPR-like"/>
    <property type="match status" value="1"/>
</dbReference>
<keyword evidence="2" id="KW-1185">Reference proteome</keyword>
<reference evidence="3" key="2">
    <citation type="submission" date="2025-08" db="UniProtKB">
        <authorList>
            <consortium name="RefSeq"/>
        </authorList>
    </citation>
    <scope>IDENTIFICATION</scope>
    <source>
        <tissue evidence="3">Leaf</tissue>
    </source>
</reference>
<dbReference type="RefSeq" id="XP_021846112.1">
    <property type="nucleotide sequence ID" value="XM_021990420.2"/>
</dbReference>
<dbReference type="Pfam" id="PF09797">
    <property type="entry name" value="NatB_MDM20"/>
    <property type="match status" value="1"/>
</dbReference>
<dbReference type="SMART" id="SM00028">
    <property type="entry name" value="TPR"/>
    <property type="match status" value="2"/>
</dbReference>
<dbReference type="AlphaFoldDB" id="A0A9R0IBF9"/>